<evidence type="ECO:0000256" key="5">
    <source>
        <dbReference type="PROSITE-ProRule" id="PRU00277"/>
    </source>
</evidence>
<keyword evidence="4 5" id="KW-0413">Isomerase</keyword>
<accession>A0ABR1FSL7</accession>
<dbReference type="PROSITE" id="PS50059">
    <property type="entry name" value="FKBP_PPIASE"/>
    <property type="match status" value="1"/>
</dbReference>
<dbReference type="Pfam" id="PF00254">
    <property type="entry name" value="FKBP_C"/>
    <property type="match status" value="1"/>
</dbReference>
<dbReference type="GO" id="GO:0016853">
    <property type="term" value="F:isomerase activity"/>
    <property type="evidence" value="ECO:0007669"/>
    <property type="project" value="UniProtKB-KW"/>
</dbReference>
<dbReference type="SUPFAM" id="SSF54534">
    <property type="entry name" value="FKBP-like"/>
    <property type="match status" value="1"/>
</dbReference>
<comment type="catalytic activity">
    <reaction evidence="1 5">
        <text>[protein]-peptidylproline (omega=180) = [protein]-peptidylproline (omega=0)</text>
        <dbReference type="Rhea" id="RHEA:16237"/>
        <dbReference type="Rhea" id="RHEA-COMP:10747"/>
        <dbReference type="Rhea" id="RHEA-COMP:10748"/>
        <dbReference type="ChEBI" id="CHEBI:83833"/>
        <dbReference type="ChEBI" id="CHEBI:83834"/>
        <dbReference type="EC" id="5.2.1.8"/>
    </reaction>
</comment>
<evidence type="ECO:0000256" key="1">
    <source>
        <dbReference type="ARBA" id="ARBA00000971"/>
    </source>
</evidence>
<comment type="caution">
    <text evidence="8">The sequence shown here is derived from an EMBL/GenBank/DDBJ whole genome shotgun (WGS) entry which is preliminary data.</text>
</comment>
<evidence type="ECO:0000256" key="3">
    <source>
        <dbReference type="ARBA" id="ARBA00023110"/>
    </source>
</evidence>
<name>A0ABR1FSL7_AURAN</name>
<evidence type="ECO:0000259" key="7">
    <source>
        <dbReference type="PROSITE" id="PS50059"/>
    </source>
</evidence>
<dbReference type="InterPro" id="IPR001179">
    <property type="entry name" value="PPIase_FKBP_dom"/>
</dbReference>
<evidence type="ECO:0000256" key="6">
    <source>
        <dbReference type="SAM" id="MobiDB-lite"/>
    </source>
</evidence>
<dbReference type="Gene3D" id="3.10.50.40">
    <property type="match status" value="1"/>
</dbReference>
<feature type="compositionally biased region" description="Basic and acidic residues" evidence="6">
    <location>
        <begin position="16"/>
        <end position="33"/>
    </location>
</feature>
<feature type="region of interest" description="Disordered" evidence="6">
    <location>
        <begin position="1"/>
        <end position="40"/>
    </location>
</feature>
<reference evidence="8 9" key="1">
    <citation type="submission" date="2024-03" db="EMBL/GenBank/DDBJ databases">
        <title>Aureococcus anophagefferens CCMP1851 and Kratosvirus quantuckense: Draft genome of a second virus-susceptible host strain in the model system.</title>
        <authorList>
            <person name="Chase E."/>
            <person name="Truchon A.R."/>
            <person name="Schepens W."/>
            <person name="Wilhelm S.W."/>
        </authorList>
    </citation>
    <scope>NUCLEOTIDE SEQUENCE [LARGE SCALE GENOMIC DNA]</scope>
    <source>
        <strain evidence="8 9">CCMP1851</strain>
    </source>
</reference>
<sequence>MPLRGTQRKKRREKARRGLDRSTGVRDGPRREFSASTGASWELEDAAAPAPEAPAVRVIGGGIKIEDTRVGTGAAAKHSSHLEIAYEAWVLRDDGTVRGGGAIDKATAKEPYLFVCGSSEVVKGLSLGIKGMRAGGKRTITVPWKFGYGAKGSLPSVPPKADLRFDVELLEVGAGFAV</sequence>
<evidence type="ECO:0000313" key="9">
    <source>
        <dbReference type="Proteomes" id="UP001363151"/>
    </source>
</evidence>
<dbReference type="Proteomes" id="UP001363151">
    <property type="component" value="Unassembled WGS sequence"/>
</dbReference>
<feature type="compositionally biased region" description="Basic residues" evidence="6">
    <location>
        <begin position="1"/>
        <end position="15"/>
    </location>
</feature>
<protein>
    <recommendedName>
        <fullName evidence="2 5">peptidylprolyl isomerase</fullName>
        <ecNumber evidence="2 5">5.2.1.8</ecNumber>
    </recommendedName>
</protein>
<organism evidence="8 9">
    <name type="scientific">Aureococcus anophagefferens</name>
    <name type="common">Harmful bloom alga</name>
    <dbReference type="NCBI Taxonomy" id="44056"/>
    <lineage>
        <taxon>Eukaryota</taxon>
        <taxon>Sar</taxon>
        <taxon>Stramenopiles</taxon>
        <taxon>Ochrophyta</taxon>
        <taxon>Pelagophyceae</taxon>
        <taxon>Pelagomonadales</taxon>
        <taxon>Pelagomonadaceae</taxon>
        <taxon>Aureococcus</taxon>
    </lineage>
</organism>
<dbReference type="EMBL" id="JBBJCI010000249">
    <property type="protein sequence ID" value="KAK7237549.1"/>
    <property type="molecule type" value="Genomic_DNA"/>
</dbReference>
<keyword evidence="9" id="KW-1185">Reference proteome</keyword>
<evidence type="ECO:0000313" key="8">
    <source>
        <dbReference type="EMBL" id="KAK7237549.1"/>
    </source>
</evidence>
<proteinExistence type="predicted"/>
<evidence type="ECO:0000256" key="4">
    <source>
        <dbReference type="ARBA" id="ARBA00023235"/>
    </source>
</evidence>
<evidence type="ECO:0000256" key="2">
    <source>
        <dbReference type="ARBA" id="ARBA00013194"/>
    </source>
</evidence>
<dbReference type="EC" id="5.2.1.8" evidence="2 5"/>
<dbReference type="PANTHER" id="PTHR43811">
    <property type="entry name" value="FKBP-TYPE PEPTIDYL-PROLYL CIS-TRANS ISOMERASE FKPA"/>
    <property type="match status" value="1"/>
</dbReference>
<dbReference type="InterPro" id="IPR046357">
    <property type="entry name" value="PPIase_dom_sf"/>
</dbReference>
<feature type="domain" description="PPIase FKBP-type" evidence="7">
    <location>
        <begin position="79"/>
        <end position="173"/>
    </location>
</feature>
<dbReference type="PANTHER" id="PTHR43811:SF19">
    <property type="entry name" value="39 KDA FK506-BINDING NUCLEAR PROTEIN"/>
    <property type="match status" value="1"/>
</dbReference>
<keyword evidence="3 5" id="KW-0697">Rotamase</keyword>
<gene>
    <name evidence="8" type="ORF">SO694_00099083</name>
</gene>